<dbReference type="Gene3D" id="1.20.1070.10">
    <property type="entry name" value="Rhodopsin 7-helix transmembrane proteins"/>
    <property type="match status" value="1"/>
</dbReference>
<dbReference type="Pfam" id="PF10321">
    <property type="entry name" value="7TM_GPCR_Srt"/>
    <property type="match status" value="1"/>
</dbReference>
<dbReference type="PANTHER" id="PTHR23021">
    <property type="entry name" value="SERPENTINE RECEPTOR, CLASS T"/>
    <property type="match status" value="1"/>
</dbReference>
<feature type="transmembrane region" description="Helical" evidence="1">
    <location>
        <begin position="33"/>
        <end position="58"/>
    </location>
</feature>
<feature type="transmembrane region" description="Helical" evidence="1">
    <location>
        <begin position="70"/>
        <end position="92"/>
    </location>
</feature>
<organism evidence="2 3">
    <name type="scientific">Panagrolaimus davidi</name>
    <dbReference type="NCBI Taxonomy" id="227884"/>
    <lineage>
        <taxon>Eukaryota</taxon>
        <taxon>Metazoa</taxon>
        <taxon>Ecdysozoa</taxon>
        <taxon>Nematoda</taxon>
        <taxon>Chromadorea</taxon>
        <taxon>Rhabditida</taxon>
        <taxon>Tylenchina</taxon>
        <taxon>Panagrolaimomorpha</taxon>
        <taxon>Panagrolaimoidea</taxon>
        <taxon>Panagrolaimidae</taxon>
        <taxon>Panagrolaimus</taxon>
    </lineage>
</organism>
<keyword evidence="1" id="KW-0472">Membrane</keyword>
<dbReference type="SUPFAM" id="SSF81321">
    <property type="entry name" value="Family A G protein-coupled receptor-like"/>
    <property type="match status" value="1"/>
</dbReference>
<name>A0A914QML0_9BILA</name>
<feature type="transmembrane region" description="Helical" evidence="1">
    <location>
        <begin position="104"/>
        <end position="129"/>
    </location>
</feature>
<evidence type="ECO:0000313" key="2">
    <source>
        <dbReference type="Proteomes" id="UP000887578"/>
    </source>
</evidence>
<feature type="transmembrane region" description="Helical" evidence="1">
    <location>
        <begin position="240"/>
        <end position="260"/>
    </location>
</feature>
<keyword evidence="1" id="KW-1133">Transmembrane helix</keyword>
<proteinExistence type="predicted"/>
<feature type="transmembrane region" description="Helical" evidence="1">
    <location>
        <begin position="150"/>
        <end position="182"/>
    </location>
</feature>
<evidence type="ECO:0000256" key="1">
    <source>
        <dbReference type="SAM" id="Phobius"/>
    </source>
</evidence>
<keyword evidence="1" id="KW-0812">Transmembrane</keyword>
<reference evidence="3" key="1">
    <citation type="submission" date="2022-11" db="UniProtKB">
        <authorList>
            <consortium name="WormBaseParasite"/>
        </authorList>
    </citation>
    <scope>IDENTIFICATION</scope>
</reference>
<accession>A0A914QML0</accession>
<dbReference type="AlphaFoldDB" id="A0A914QML0"/>
<protein>
    <submittedName>
        <fullName evidence="3">Uncharacterized protein</fullName>
    </submittedName>
</protein>
<evidence type="ECO:0000313" key="3">
    <source>
        <dbReference type="WBParaSite" id="PDA_v2.g28596.t1"/>
    </source>
</evidence>
<sequence>MNHYLFNRDSFNIFYNCSYYDINLHPLNERKDIFYGSILIFGSIVFELLYLPIIPVLWKQSFQKESCYKLMGIIAIVDMIAISLNGTLTGYLAITGAVYCSFPHIQLCAGTIAFAAWLMECDLALLLAIDRCLGMVNRKLCDQIFTGKRIYVLIGISAVYSFIIAFCTDTMTFNSLYGVWLVNPHMGYPETGREYKNLGHHIHNIGIAFALATFYLIFVISLCKKKFSSQKQFSFSEKPIFIQVFLMSFMNFSCALIYVYEQYFPTPKLIMQFSQFGWMCIHGLPSIIYLGLNKRIRRSVFKMLRIPTNGVTSVAHQPTKVSKFKNTVTHQNRSKYELN</sequence>
<feature type="transmembrane region" description="Helical" evidence="1">
    <location>
        <begin position="202"/>
        <end position="220"/>
    </location>
</feature>
<dbReference type="PANTHER" id="PTHR23021:SF11">
    <property type="entry name" value="SERPENTINE RECEPTOR, CLASS T"/>
    <property type="match status" value="1"/>
</dbReference>
<keyword evidence="2" id="KW-1185">Reference proteome</keyword>
<dbReference type="Proteomes" id="UP000887578">
    <property type="component" value="Unplaced"/>
</dbReference>
<dbReference type="InterPro" id="IPR019425">
    <property type="entry name" value="7TM_GPCR_serpentine_rcpt_Srt"/>
</dbReference>
<dbReference type="WBParaSite" id="PDA_v2.g28596.t1">
    <property type="protein sequence ID" value="PDA_v2.g28596.t1"/>
    <property type="gene ID" value="PDA_v2.g28596"/>
</dbReference>
<feature type="transmembrane region" description="Helical" evidence="1">
    <location>
        <begin position="272"/>
        <end position="292"/>
    </location>
</feature>